<evidence type="ECO:0000313" key="7">
    <source>
        <dbReference type="Proteomes" id="UP001469365"/>
    </source>
</evidence>
<name>A0ABU9DVE4_9BACL</name>
<dbReference type="InterPro" id="IPR005177">
    <property type="entry name" value="Kinase-pyrophosphorylase"/>
</dbReference>
<comment type="catalytic activity">
    <reaction evidence="5">
        <text>N(tele)-phospho-L-histidyl/O-phospho-L-threonyl-[pyruvate, phosphate dikinase] + phosphate + H(+) = N(tele)-phospho-L-histidyl/L-threonyl-[pyruvate, phosphate dikinase] + diphosphate</text>
        <dbReference type="Rhea" id="RHEA:43696"/>
        <dbReference type="Rhea" id="RHEA-COMP:10650"/>
        <dbReference type="Rhea" id="RHEA-COMP:10651"/>
        <dbReference type="ChEBI" id="CHEBI:15378"/>
        <dbReference type="ChEBI" id="CHEBI:30013"/>
        <dbReference type="ChEBI" id="CHEBI:33019"/>
        <dbReference type="ChEBI" id="CHEBI:43474"/>
        <dbReference type="ChEBI" id="CHEBI:61977"/>
        <dbReference type="ChEBI" id="CHEBI:83586"/>
        <dbReference type="EC" id="2.7.4.27"/>
    </reaction>
</comment>
<accession>A0ABU9DVE4</accession>
<dbReference type="InterPro" id="IPR026565">
    <property type="entry name" value="PPDK_reg"/>
</dbReference>
<protein>
    <recommendedName>
        <fullName evidence="5">Putative pyruvate, phosphate dikinase regulatory protein</fullName>
        <shortName evidence="5">PPDK regulatory protein</shortName>
        <ecNumber evidence="5">2.7.11.32</ecNumber>
        <ecNumber evidence="5">2.7.4.27</ecNumber>
    </recommendedName>
</protein>
<comment type="caution">
    <text evidence="6">The sequence shown here is derived from an EMBL/GenBank/DDBJ whole genome shotgun (WGS) entry which is preliminary data.</text>
</comment>
<comment type="function">
    <text evidence="5">Bifunctional serine/threonine kinase and phosphorylase involved in the regulation of the pyruvate, phosphate dikinase (PPDK) by catalyzing its phosphorylation/dephosphorylation.</text>
</comment>
<evidence type="ECO:0000256" key="5">
    <source>
        <dbReference type="HAMAP-Rule" id="MF_00921"/>
    </source>
</evidence>
<dbReference type="RefSeq" id="WP_341419215.1">
    <property type="nucleotide sequence ID" value="NZ_JBBPCC010000026.1"/>
</dbReference>
<feature type="binding site" evidence="5">
    <location>
        <begin position="152"/>
        <end position="159"/>
    </location>
    <ligand>
        <name>ADP</name>
        <dbReference type="ChEBI" id="CHEBI:456216"/>
    </ligand>
</feature>
<sequence>MKEDRHYQITICSDSVGETAEAVVKATIRQFDAHQVTTKRIGHIKSEDEIRSIVESAAQRGGFIAYTLVQPELRETMKEEAVRLGVRAVDIMGPMMEAFVDTFNDAPKREPGLLHRLDEDYFRRVEAVEFAVKCDDGRDTSSLLKASLVLIGVSRTSKTPLSIFLAHKGIKVSNLPLVPEVKPPRELFLVPSNRIVGLTMDAEKLFKIRTERLKAVGLPFGAKYATMERIEEELNYAQSLMKQVGALIINVTDKAIEETAGIIMGDLR</sequence>
<reference evidence="6 7" key="1">
    <citation type="submission" date="2024-04" db="EMBL/GenBank/DDBJ databases">
        <title>draft genome sequnece of Paenibacillus filicis.</title>
        <authorList>
            <person name="Kim D.-U."/>
        </authorList>
    </citation>
    <scope>NUCLEOTIDE SEQUENCE [LARGE SCALE GENOMIC DNA]</scope>
    <source>
        <strain evidence="6 7">KACC14197</strain>
    </source>
</reference>
<comment type="catalytic activity">
    <reaction evidence="5">
        <text>N(tele)-phospho-L-histidyl/L-threonyl-[pyruvate, phosphate dikinase] + ADP = N(tele)-phospho-L-histidyl/O-phospho-L-threonyl-[pyruvate, phosphate dikinase] + AMP + H(+)</text>
        <dbReference type="Rhea" id="RHEA:43692"/>
        <dbReference type="Rhea" id="RHEA-COMP:10650"/>
        <dbReference type="Rhea" id="RHEA-COMP:10651"/>
        <dbReference type="ChEBI" id="CHEBI:15378"/>
        <dbReference type="ChEBI" id="CHEBI:30013"/>
        <dbReference type="ChEBI" id="CHEBI:61977"/>
        <dbReference type="ChEBI" id="CHEBI:83586"/>
        <dbReference type="ChEBI" id="CHEBI:456215"/>
        <dbReference type="ChEBI" id="CHEBI:456216"/>
        <dbReference type="EC" id="2.7.11.32"/>
    </reaction>
</comment>
<evidence type="ECO:0000256" key="3">
    <source>
        <dbReference type="ARBA" id="ARBA00022741"/>
    </source>
</evidence>
<evidence type="ECO:0000256" key="2">
    <source>
        <dbReference type="ARBA" id="ARBA00022679"/>
    </source>
</evidence>
<evidence type="ECO:0000313" key="6">
    <source>
        <dbReference type="EMBL" id="MEK8132093.1"/>
    </source>
</evidence>
<organism evidence="6 7">
    <name type="scientific">Paenibacillus filicis</name>
    <dbReference type="NCBI Taxonomy" id="669464"/>
    <lineage>
        <taxon>Bacteria</taxon>
        <taxon>Bacillati</taxon>
        <taxon>Bacillota</taxon>
        <taxon>Bacilli</taxon>
        <taxon>Bacillales</taxon>
        <taxon>Paenibacillaceae</taxon>
        <taxon>Paenibacillus</taxon>
    </lineage>
</organism>
<dbReference type="PANTHER" id="PTHR31756">
    <property type="entry name" value="PYRUVATE, PHOSPHATE DIKINASE REGULATORY PROTEIN 1, CHLOROPLASTIC"/>
    <property type="match status" value="1"/>
</dbReference>
<dbReference type="HAMAP" id="MF_00921">
    <property type="entry name" value="PDRP"/>
    <property type="match status" value="1"/>
</dbReference>
<dbReference type="Pfam" id="PF03618">
    <property type="entry name" value="Kinase-PPPase"/>
    <property type="match status" value="1"/>
</dbReference>
<evidence type="ECO:0000256" key="1">
    <source>
        <dbReference type="ARBA" id="ARBA00022527"/>
    </source>
</evidence>
<keyword evidence="2 5" id="KW-0808">Transferase</keyword>
<dbReference type="EC" id="2.7.11.32" evidence="5"/>
<dbReference type="PANTHER" id="PTHR31756:SF3">
    <property type="entry name" value="PYRUVATE, PHOSPHATE DIKINASE REGULATORY PROTEIN 1, CHLOROPLASTIC"/>
    <property type="match status" value="1"/>
</dbReference>
<dbReference type="Proteomes" id="UP001469365">
    <property type="component" value="Unassembled WGS sequence"/>
</dbReference>
<keyword evidence="6" id="KW-0670">Pyruvate</keyword>
<dbReference type="GO" id="GO:0016740">
    <property type="term" value="F:transferase activity"/>
    <property type="evidence" value="ECO:0007669"/>
    <property type="project" value="UniProtKB-KW"/>
</dbReference>
<comment type="similarity">
    <text evidence="5">Belongs to the pyruvate, phosphate/water dikinase regulatory protein family. PDRP subfamily.</text>
</comment>
<proteinExistence type="inferred from homology"/>
<gene>
    <name evidence="6" type="ORF">WMW72_29770</name>
</gene>
<keyword evidence="7" id="KW-1185">Reference proteome</keyword>
<dbReference type="NCBIfam" id="NF003742">
    <property type="entry name" value="PRK05339.1"/>
    <property type="match status" value="1"/>
</dbReference>
<keyword evidence="4 5" id="KW-0418">Kinase</keyword>
<keyword evidence="1 5" id="KW-0723">Serine/threonine-protein kinase</keyword>
<dbReference type="EC" id="2.7.4.27" evidence="5"/>
<dbReference type="EMBL" id="JBBPCC010000026">
    <property type="protein sequence ID" value="MEK8132093.1"/>
    <property type="molecule type" value="Genomic_DNA"/>
</dbReference>
<keyword evidence="3 5" id="KW-0547">Nucleotide-binding</keyword>
<evidence type="ECO:0000256" key="4">
    <source>
        <dbReference type="ARBA" id="ARBA00022777"/>
    </source>
</evidence>